<dbReference type="PROSITE" id="PS50111">
    <property type="entry name" value="CHEMOTAXIS_TRANSDUC_2"/>
    <property type="match status" value="1"/>
</dbReference>
<organism evidence="9">
    <name type="scientific">Roseihalotalea indica</name>
    <dbReference type="NCBI Taxonomy" id="2867963"/>
    <lineage>
        <taxon>Bacteria</taxon>
        <taxon>Pseudomonadati</taxon>
        <taxon>Bacteroidota</taxon>
        <taxon>Cytophagia</taxon>
        <taxon>Cytophagales</taxon>
        <taxon>Catalimonadaceae</taxon>
        <taxon>Roseihalotalea</taxon>
    </lineage>
</organism>
<dbReference type="PANTHER" id="PTHR32089:SF112">
    <property type="entry name" value="LYSOZYME-LIKE PROTEIN-RELATED"/>
    <property type="match status" value="1"/>
</dbReference>
<name>A0AA49JI00_9BACT</name>
<dbReference type="CDD" id="cd00130">
    <property type="entry name" value="PAS"/>
    <property type="match status" value="2"/>
</dbReference>
<dbReference type="SMART" id="SM00283">
    <property type="entry name" value="MA"/>
    <property type="match status" value="1"/>
</dbReference>
<feature type="domain" description="Methyl-accepting transducer" evidence="6">
    <location>
        <begin position="373"/>
        <end position="609"/>
    </location>
</feature>
<protein>
    <submittedName>
        <fullName evidence="9">Methyl-accepting chemotaxis protein</fullName>
    </submittedName>
</protein>
<dbReference type="GO" id="GO:0016020">
    <property type="term" value="C:membrane"/>
    <property type="evidence" value="ECO:0007669"/>
    <property type="project" value="InterPro"/>
</dbReference>
<dbReference type="Pfam" id="PF08447">
    <property type="entry name" value="PAS_3"/>
    <property type="match status" value="1"/>
</dbReference>
<feature type="domain" description="HAMP" evidence="8">
    <location>
        <begin position="302"/>
        <end position="354"/>
    </location>
</feature>
<dbReference type="InterPro" id="IPR000700">
    <property type="entry name" value="PAS-assoc_C"/>
</dbReference>
<accession>A0AA49JI00</accession>
<reference evidence="9" key="1">
    <citation type="journal article" date="2023" name="Comput. Struct. Biotechnol. J.">
        <title>Discovery of a novel marine Bacteroidetes with a rich repertoire of carbohydrate-active enzymes.</title>
        <authorList>
            <person name="Chen B."/>
            <person name="Liu G."/>
            <person name="Chen Q."/>
            <person name="Wang H."/>
            <person name="Liu L."/>
            <person name="Tang K."/>
        </authorList>
    </citation>
    <scope>NUCLEOTIDE SEQUENCE</scope>
    <source>
        <strain evidence="9">TK19036</strain>
    </source>
</reference>
<evidence type="ECO:0000256" key="1">
    <source>
        <dbReference type="ARBA" id="ARBA00023224"/>
    </source>
</evidence>
<evidence type="ECO:0000313" key="9">
    <source>
        <dbReference type="EMBL" id="WKN39250.1"/>
    </source>
</evidence>
<evidence type="ECO:0000259" key="7">
    <source>
        <dbReference type="PROSITE" id="PS50113"/>
    </source>
</evidence>
<feature type="coiled-coil region" evidence="4">
    <location>
        <begin position="622"/>
        <end position="649"/>
    </location>
</feature>
<reference evidence="9" key="2">
    <citation type="journal article" date="2024" name="Antonie Van Leeuwenhoek">
        <title>Roseihalotalea indica gen. nov., sp. nov., a halophilic Bacteroidetes from mesopelagic Southwest Indian Ocean with higher carbohydrate metabolic potential.</title>
        <authorList>
            <person name="Chen B."/>
            <person name="Zhang M."/>
            <person name="Lin D."/>
            <person name="Ye J."/>
            <person name="Tang K."/>
        </authorList>
    </citation>
    <scope>NUCLEOTIDE SEQUENCE</scope>
    <source>
        <strain evidence="9">TK19036</strain>
    </source>
</reference>
<evidence type="ECO:0000256" key="2">
    <source>
        <dbReference type="ARBA" id="ARBA00029447"/>
    </source>
</evidence>
<dbReference type="PANTHER" id="PTHR32089">
    <property type="entry name" value="METHYL-ACCEPTING CHEMOTAXIS PROTEIN MCPB"/>
    <property type="match status" value="1"/>
</dbReference>
<dbReference type="EMBL" id="CP120682">
    <property type="protein sequence ID" value="WKN39250.1"/>
    <property type="molecule type" value="Genomic_DNA"/>
</dbReference>
<dbReference type="AlphaFoldDB" id="A0AA49JI00"/>
<dbReference type="InterPro" id="IPR000014">
    <property type="entry name" value="PAS"/>
</dbReference>
<dbReference type="InterPro" id="IPR035965">
    <property type="entry name" value="PAS-like_dom_sf"/>
</dbReference>
<dbReference type="PROSITE" id="PS50885">
    <property type="entry name" value="HAMP"/>
    <property type="match status" value="1"/>
</dbReference>
<dbReference type="InterPro" id="IPR004089">
    <property type="entry name" value="MCPsignal_dom"/>
</dbReference>
<evidence type="ECO:0000256" key="5">
    <source>
        <dbReference type="SAM" id="MobiDB-lite"/>
    </source>
</evidence>
<dbReference type="SUPFAM" id="SSF55785">
    <property type="entry name" value="PYP-like sensor domain (PAS domain)"/>
    <property type="match status" value="2"/>
</dbReference>
<dbReference type="InterPro" id="IPR003660">
    <property type="entry name" value="HAMP_dom"/>
</dbReference>
<feature type="domain" description="PAC" evidence="7">
    <location>
        <begin position="138"/>
        <end position="190"/>
    </location>
</feature>
<gene>
    <name evidence="9" type="ORF">K4G66_11155</name>
</gene>
<dbReference type="SMART" id="SM00086">
    <property type="entry name" value="PAC"/>
    <property type="match status" value="2"/>
</dbReference>
<dbReference type="Pfam" id="PF13426">
    <property type="entry name" value="PAS_9"/>
    <property type="match status" value="1"/>
</dbReference>
<proteinExistence type="inferred from homology"/>
<dbReference type="SUPFAM" id="SSF58104">
    <property type="entry name" value="Methyl-accepting chemotaxis protein (MCP) signaling domain"/>
    <property type="match status" value="1"/>
</dbReference>
<feature type="region of interest" description="Disordered" evidence="5">
    <location>
        <begin position="1"/>
        <end position="22"/>
    </location>
</feature>
<keyword evidence="4" id="KW-0175">Coiled coil</keyword>
<dbReference type="InterPro" id="IPR013655">
    <property type="entry name" value="PAS_fold_3"/>
</dbReference>
<feature type="domain" description="PAC" evidence="7">
    <location>
        <begin position="261"/>
        <end position="313"/>
    </location>
</feature>
<comment type="similarity">
    <text evidence="2">Belongs to the methyl-accepting chemotaxis (MCP) protein family.</text>
</comment>
<dbReference type="Gene3D" id="3.30.450.20">
    <property type="entry name" value="PAS domain"/>
    <property type="match status" value="2"/>
</dbReference>
<dbReference type="GO" id="GO:0007165">
    <property type="term" value="P:signal transduction"/>
    <property type="evidence" value="ECO:0007669"/>
    <property type="project" value="UniProtKB-KW"/>
</dbReference>
<dbReference type="Pfam" id="PF00015">
    <property type="entry name" value="MCPsignal"/>
    <property type="match status" value="1"/>
</dbReference>
<evidence type="ECO:0000259" key="8">
    <source>
        <dbReference type="PROSITE" id="PS50885"/>
    </source>
</evidence>
<dbReference type="InterPro" id="IPR001610">
    <property type="entry name" value="PAC"/>
</dbReference>
<keyword evidence="1 3" id="KW-0807">Transducer</keyword>
<dbReference type="Gene3D" id="1.10.287.950">
    <property type="entry name" value="Methyl-accepting chemotaxis protein"/>
    <property type="match status" value="1"/>
</dbReference>
<evidence type="ECO:0000256" key="4">
    <source>
        <dbReference type="SAM" id="Coils"/>
    </source>
</evidence>
<sequence>MKATEKKPAVATTKKADSTSEVELLKKQKAELEKNLREMTKLQKETKQAQEELKEALGQSSTQEINHVQAAVDTGWAYIEFEPDGTIITANDNFVKTLGYDSQEDVIGKHHKVFCEESYAQSAVYKKFWEDLAVGQTQSGEFKRIRRDGAEVWINAAYTPIKNDAGQVVKVIKIASDITEMMASRVQGENLQAAVDTGWAYIEFEPDGTIISANKNFLSTMGFENEAEIRGQHHRIFCESLYTSSNEYAKFWQDLGSGLVQNGEYLRVRKDGKQVWLQAAYTPVRDENGEVSKIIKIAADISDVKFPVMAVSKIIDDMAQGDLTQKFDLTAEGYAQQMGDALNVAIENLNALLSNIGKNASFVANSSNSMLEKSESIRNNTNEVASAIAQMAKGAQDQALKTDESSKLVEQVLDSANDMENKANSIYQTAEAGQKSCENGLKMIKTLVENMEGIRSSASVTSGSITILTQRAEEIGRTLNVISDIASQTNLLALNAAIEAARAGDAGRGFAVVAEEIRKLAEDSRRSAVDIEKIISDVQKDTQSASKAIEMMEVSVKEGSQATKETTSIFEEISESSNNTLSYSKEIQEATTGQKTFIDSVAKNIEQIVVVAEETAAGTEEVASSSQELNNSMNEVTEASNQLSSIADELQKGINQFKLKQ</sequence>
<dbReference type="NCBIfam" id="TIGR00229">
    <property type="entry name" value="sensory_box"/>
    <property type="match status" value="2"/>
</dbReference>
<dbReference type="PROSITE" id="PS50113">
    <property type="entry name" value="PAC"/>
    <property type="match status" value="2"/>
</dbReference>
<evidence type="ECO:0000256" key="3">
    <source>
        <dbReference type="PROSITE-ProRule" id="PRU00284"/>
    </source>
</evidence>
<evidence type="ECO:0000259" key="6">
    <source>
        <dbReference type="PROSITE" id="PS50111"/>
    </source>
</evidence>